<dbReference type="GO" id="GO:0000172">
    <property type="term" value="C:ribonuclease MRP complex"/>
    <property type="evidence" value="ECO:0007669"/>
    <property type="project" value="InterPro"/>
</dbReference>
<dbReference type="GO" id="GO:0005634">
    <property type="term" value="C:nucleus"/>
    <property type="evidence" value="ECO:0007669"/>
    <property type="project" value="UniProtKB-SubCell"/>
</dbReference>
<dbReference type="STRING" id="1664694.A0A0N0NL18"/>
<evidence type="ECO:0000256" key="7">
    <source>
        <dbReference type="ARBA" id="ARBA00022801"/>
    </source>
</evidence>
<organism evidence="9 10">
    <name type="scientific">Cyphellophora attinorum</name>
    <dbReference type="NCBI Taxonomy" id="1664694"/>
    <lineage>
        <taxon>Eukaryota</taxon>
        <taxon>Fungi</taxon>
        <taxon>Dikarya</taxon>
        <taxon>Ascomycota</taxon>
        <taxon>Pezizomycotina</taxon>
        <taxon>Eurotiomycetes</taxon>
        <taxon>Chaetothyriomycetidae</taxon>
        <taxon>Chaetothyriales</taxon>
        <taxon>Cyphellophoraceae</taxon>
        <taxon>Cyphellophora</taxon>
    </lineage>
</organism>
<sequence length="241" mass="27508">MTATPPNSLAVPTTPSHPAHTLLTRAHSPTTALRVFTDKVQHKPLHLQRTTTDQRALRRRIRQHKQRYHLSKQKPQPLSAKEKRSLGIYDLRREDVKYEVYKGLNNLWNGYMLEVLNFTRDGKLVDGWETREVSAAQQGSLLASADYHGAEVEVVRCKDVGKVGFKGVVVRDTKFTFVIVMEGDRVRTVMKRGAVFRYAVTVGEGSDRGVRKVVMEVNGDALEYRPVDRAGRKFKWHPFEV</sequence>
<dbReference type="GO" id="GO:0030677">
    <property type="term" value="C:ribonuclease P complex"/>
    <property type="evidence" value="ECO:0007669"/>
    <property type="project" value="InterPro"/>
</dbReference>
<name>A0A0N0NL18_9EURO</name>
<dbReference type="SMART" id="SM00538">
    <property type="entry name" value="POP4"/>
    <property type="match status" value="1"/>
</dbReference>
<dbReference type="InterPro" id="IPR023538">
    <property type="entry name" value="RNP1"/>
</dbReference>
<reference evidence="9 10" key="1">
    <citation type="submission" date="2015-06" db="EMBL/GenBank/DDBJ databases">
        <title>Draft genome of the ant-associated black yeast Phialophora attae CBS 131958.</title>
        <authorList>
            <person name="Moreno L.F."/>
            <person name="Stielow B.J."/>
            <person name="de Hoog S."/>
            <person name="Vicente V.A."/>
            <person name="Weiss V.A."/>
            <person name="de Vries M."/>
            <person name="Cruz L.M."/>
            <person name="Souza E.M."/>
        </authorList>
    </citation>
    <scope>NUCLEOTIDE SEQUENCE [LARGE SCALE GENOMIC DNA]</scope>
    <source>
        <strain evidence="9 10">CBS 131958</strain>
    </source>
</reference>
<dbReference type="Pfam" id="PF01868">
    <property type="entry name" value="RNase_P-MRP_p29"/>
    <property type="match status" value="1"/>
</dbReference>
<dbReference type="PANTHER" id="PTHR13348">
    <property type="entry name" value="RIBONUCLEASE P SUBUNIT P29"/>
    <property type="match status" value="1"/>
</dbReference>
<comment type="caution">
    <text evidence="9">The sequence shown here is derived from an EMBL/GenBank/DDBJ whole genome shotgun (WGS) entry which is preliminary data.</text>
</comment>
<dbReference type="Proteomes" id="UP000038010">
    <property type="component" value="Unassembled WGS sequence"/>
</dbReference>
<dbReference type="Gene3D" id="2.30.30.210">
    <property type="entry name" value="Ribonuclease P/MRP, subunit p29"/>
    <property type="match status" value="1"/>
</dbReference>
<dbReference type="PANTHER" id="PTHR13348:SF0">
    <property type="entry name" value="RIBONUCLEASE P PROTEIN SUBUNIT P29"/>
    <property type="match status" value="1"/>
</dbReference>
<evidence type="ECO:0000256" key="6">
    <source>
        <dbReference type="ARBA" id="ARBA00022759"/>
    </source>
</evidence>
<gene>
    <name evidence="9" type="ORF">AB675_4219</name>
</gene>
<comment type="subcellular location">
    <subcellularLocation>
        <location evidence="1">Nucleus</location>
    </subcellularLocation>
</comment>
<dbReference type="GO" id="GO:0016787">
    <property type="term" value="F:hydrolase activity"/>
    <property type="evidence" value="ECO:0007669"/>
    <property type="project" value="UniProtKB-KW"/>
</dbReference>
<protein>
    <recommendedName>
        <fullName evidence="8">Ribonuclease P protein subunit</fullName>
    </recommendedName>
</protein>
<keyword evidence="6" id="KW-0255">Endonuclease</keyword>
<evidence type="ECO:0000313" key="10">
    <source>
        <dbReference type="Proteomes" id="UP000038010"/>
    </source>
</evidence>
<evidence type="ECO:0000256" key="4">
    <source>
        <dbReference type="ARBA" id="ARBA00022694"/>
    </source>
</evidence>
<dbReference type="OrthoDB" id="124041at2759"/>
<dbReference type="GO" id="GO:0001682">
    <property type="term" value="P:tRNA 5'-leader removal"/>
    <property type="evidence" value="ECO:0007669"/>
    <property type="project" value="InterPro"/>
</dbReference>
<keyword evidence="8" id="KW-0539">Nucleus</keyword>
<evidence type="ECO:0000256" key="5">
    <source>
        <dbReference type="ARBA" id="ARBA00022722"/>
    </source>
</evidence>
<dbReference type="EMBL" id="LFJN01000018">
    <property type="protein sequence ID" value="KPI38668.1"/>
    <property type="molecule type" value="Genomic_DNA"/>
</dbReference>
<dbReference type="GeneID" id="28736223"/>
<accession>A0A0N0NL18</accession>
<dbReference type="InterPro" id="IPR016848">
    <property type="entry name" value="RNase_P/MRP_Rpp29-subunit"/>
</dbReference>
<dbReference type="InterPro" id="IPR036980">
    <property type="entry name" value="RNase_P/MRP_Rpp29_sf"/>
</dbReference>
<comment type="similarity">
    <text evidence="2">Belongs to the eukaryotic/archaeal RNase P protein component 1 family.</text>
</comment>
<keyword evidence="5" id="KW-0540">Nuclease</keyword>
<dbReference type="AlphaFoldDB" id="A0A0N0NL18"/>
<dbReference type="VEuPathDB" id="FungiDB:AB675_4219"/>
<dbReference type="GO" id="GO:0004519">
    <property type="term" value="F:endonuclease activity"/>
    <property type="evidence" value="ECO:0007669"/>
    <property type="project" value="UniProtKB-KW"/>
</dbReference>
<keyword evidence="10" id="KW-1185">Reference proteome</keyword>
<keyword evidence="3" id="KW-0963">Cytoplasm</keyword>
<evidence type="ECO:0000256" key="3">
    <source>
        <dbReference type="ARBA" id="ARBA00022490"/>
    </source>
</evidence>
<dbReference type="SUPFAM" id="SSF101744">
    <property type="entry name" value="Rof/RNase P subunit-like"/>
    <property type="match status" value="1"/>
</dbReference>
<proteinExistence type="inferred from homology"/>
<evidence type="ECO:0000256" key="1">
    <source>
        <dbReference type="ARBA" id="ARBA00004123"/>
    </source>
</evidence>
<dbReference type="InterPro" id="IPR023534">
    <property type="entry name" value="Rof/RNase_P-like"/>
</dbReference>
<dbReference type="InterPro" id="IPR002730">
    <property type="entry name" value="Rpp29/RNP1"/>
</dbReference>
<dbReference type="RefSeq" id="XP_017998631.1">
    <property type="nucleotide sequence ID" value="XM_018144343.1"/>
</dbReference>
<evidence type="ECO:0000313" key="9">
    <source>
        <dbReference type="EMBL" id="KPI38668.1"/>
    </source>
</evidence>
<keyword evidence="4 8" id="KW-0819">tRNA processing</keyword>
<dbReference type="GO" id="GO:0006364">
    <property type="term" value="P:rRNA processing"/>
    <property type="evidence" value="ECO:0007669"/>
    <property type="project" value="TreeGrafter"/>
</dbReference>
<evidence type="ECO:0000256" key="8">
    <source>
        <dbReference type="PIRNR" id="PIRNR027081"/>
    </source>
</evidence>
<dbReference type="GO" id="GO:0033204">
    <property type="term" value="F:ribonuclease P RNA binding"/>
    <property type="evidence" value="ECO:0007669"/>
    <property type="project" value="InterPro"/>
</dbReference>
<dbReference type="HAMAP" id="MF_00754">
    <property type="entry name" value="RNase_P_1"/>
    <property type="match status" value="1"/>
</dbReference>
<keyword evidence="7" id="KW-0378">Hydrolase</keyword>
<evidence type="ECO:0000256" key="2">
    <source>
        <dbReference type="ARBA" id="ARBA00006181"/>
    </source>
</evidence>
<dbReference type="PIRSF" id="PIRSF027081">
    <property type="entry name" value="RNase_P/MRP_p29_subunit"/>
    <property type="match status" value="1"/>
</dbReference>